<dbReference type="AlphaFoldDB" id="A0A7Z7AZ48"/>
<dbReference type="OrthoDB" id="118051at2157"/>
<keyword evidence="3" id="KW-1185">Reference proteome</keyword>
<dbReference type="InterPro" id="IPR055713">
    <property type="entry name" value="DUF7289"/>
</dbReference>
<evidence type="ECO:0000313" key="3">
    <source>
        <dbReference type="Proteomes" id="UP000199259"/>
    </source>
</evidence>
<organism evidence="2 3">
    <name type="scientific">Methanolobus vulcani</name>
    <dbReference type="NCBI Taxonomy" id="38026"/>
    <lineage>
        <taxon>Archaea</taxon>
        <taxon>Methanobacteriati</taxon>
        <taxon>Methanobacteriota</taxon>
        <taxon>Stenosarchaea group</taxon>
        <taxon>Methanomicrobia</taxon>
        <taxon>Methanosarcinales</taxon>
        <taxon>Methanosarcinaceae</taxon>
        <taxon>Methanolobus</taxon>
    </lineage>
</organism>
<accession>A0A7Z7AZ48</accession>
<feature type="transmembrane region" description="Helical" evidence="1">
    <location>
        <begin position="20"/>
        <end position="42"/>
    </location>
</feature>
<evidence type="ECO:0000256" key="1">
    <source>
        <dbReference type="SAM" id="Phobius"/>
    </source>
</evidence>
<evidence type="ECO:0000313" key="2">
    <source>
        <dbReference type="EMBL" id="SDG29570.1"/>
    </source>
</evidence>
<name>A0A7Z7AZ48_9EURY</name>
<keyword evidence="1" id="KW-1133">Transmembrane helix</keyword>
<dbReference type="EMBL" id="FNCA01000011">
    <property type="protein sequence ID" value="SDG29570.1"/>
    <property type="molecule type" value="Genomic_DNA"/>
</dbReference>
<gene>
    <name evidence="2" type="ORF">SAMN04488589_2624</name>
</gene>
<keyword evidence="1" id="KW-0812">Transmembrane</keyword>
<sequence>MRQKDNLLSSNDAVSEILDFSITLGIMILAMSIIALAGYPMIEHMKESGHIENIKQSFSVLTPNMNKIALGKAPSQSVELKMYGGSTVSISGTSYMNITMDLWNETSSTVDSLSFERQMRMIENQYVDTSVAYENTAAWAKYPIGKAVIVSEPMFAYGDDSLVIPMVTITGSSGISGSGLIRVISDGGQLSVEKYQNVSNVEITLSSKYYEAWEKYLNESVGMQAVSINTSTKTLTMEKSYSPNNIDVFITVSPMSVTVE</sequence>
<keyword evidence="1" id="KW-0472">Membrane</keyword>
<dbReference type="RefSeq" id="WP_091710947.1">
    <property type="nucleotide sequence ID" value="NZ_FNCA01000011.1"/>
</dbReference>
<dbReference type="Pfam" id="PF23960">
    <property type="entry name" value="DUF7289"/>
    <property type="match status" value="1"/>
</dbReference>
<dbReference type="Proteomes" id="UP000199259">
    <property type="component" value="Unassembled WGS sequence"/>
</dbReference>
<proteinExistence type="predicted"/>
<reference evidence="2 3" key="1">
    <citation type="submission" date="2016-10" db="EMBL/GenBank/DDBJ databases">
        <authorList>
            <person name="Varghese N."/>
            <person name="Submissions S."/>
        </authorList>
    </citation>
    <scope>NUCLEOTIDE SEQUENCE [LARGE SCALE GENOMIC DNA]</scope>
    <source>
        <strain evidence="2 3">PL 12/M</strain>
    </source>
</reference>
<protein>
    <submittedName>
        <fullName evidence="2">Uncharacterized protein</fullName>
    </submittedName>
</protein>
<comment type="caution">
    <text evidence="2">The sequence shown here is derived from an EMBL/GenBank/DDBJ whole genome shotgun (WGS) entry which is preliminary data.</text>
</comment>